<evidence type="ECO:0000259" key="3">
    <source>
        <dbReference type="Pfam" id="PF01408"/>
    </source>
</evidence>
<name>A0ABP7F1C5_9ACTN</name>
<dbReference type="Proteomes" id="UP001500908">
    <property type="component" value="Unassembled WGS sequence"/>
</dbReference>
<keyword evidence="6" id="KW-1185">Reference proteome</keyword>
<evidence type="ECO:0000256" key="2">
    <source>
        <dbReference type="SAM" id="MobiDB-lite"/>
    </source>
</evidence>
<dbReference type="PANTHER" id="PTHR43377">
    <property type="entry name" value="BILIVERDIN REDUCTASE A"/>
    <property type="match status" value="1"/>
</dbReference>
<dbReference type="InterPro" id="IPR036291">
    <property type="entry name" value="NAD(P)-bd_dom_sf"/>
</dbReference>
<feature type="compositionally biased region" description="Low complexity" evidence="2">
    <location>
        <begin position="418"/>
        <end position="428"/>
    </location>
</feature>
<dbReference type="InterPro" id="IPR004104">
    <property type="entry name" value="Gfo/Idh/MocA-like_OxRdtase_C"/>
</dbReference>
<evidence type="ECO:0000256" key="1">
    <source>
        <dbReference type="ARBA" id="ARBA00010928"/>
    </source>
</evidence>
<comment type="caution">
    <text evidence="5">The sequence shown here is derived from an EMBL/GenBank/DDBJ whole genome shotgun (WGS) entry which is preliminary data.</text>
</comment>
<dbReference type="SUPFAM" id="SSF55347">
    <property type="entry name" value="Glyceraldehyde-3-phosphate dehydrogenase-like, C-terminal domain"/>
    <property type="match status" value="1"/>
</dbReference>
<organism evidence="5 6">
    <name type="scientific">Salinactinospora qingdaonensis</name>
    <dbReference type="NCBI Taxonomy" id="702744"/>
    <lineage>
        <taxon>Bacteria</taxon>
        <taxon>Bacillati</taxon>
        <taxon>Actinomycetota</taxon>
        <taxon>Actinomycetes</taxon>
        <taxon>Streptosporangiales</taxon>
        <taxon>Nocardiopsidaceae</taxon>
        <taxon>Salinactinospora</taxon>
    </lineage>
</organism>
<dbReference type="Gene3D" id="3.40.50.720">
    <property type="entry name" value="NAD(P)-binding Rossmann-like Domain"/>
    <property type="match status" value="1"/>
</dbReference>
<comment type="similarity">
    <text evidence="1">Belongs to the Gfo/Idh/MocA family.</text>
</comment>
<dbReference type="EMBL" id="BAABDD010000001">
    <property type="protein sequence ID" value="GAA3726050.1"/>
    <property type="molecule type" value="Genomic_DNA"/>
</dbReference>
<dbReference type="PANTHER" id="PTHR43377:SF2">
    <property type="entry name" value="BINDING ROSSMANN FOLD OXIDOREDUCTASE, PUTATIVE (AFU_ORTHOLOGUE AFUA_4G00560)-RELATED"/>
    <property type="match status" value="1"/>
</dbReference>
<proteinExistence type="inferred from homology"/>
<gene>
    <name evidence="5" type="ORF">GCM10022402_03470</name>
</gene>
<feature type="compositionally biased region" description="Polar residues" evidence="2">
    <location>
        <begin position="495"/>
        <end position="505"/>
    </location>
</feature>
<evidence type="ECO:0000259" key="4">
    <source>
        <dbReference type="Pfam" id="PF02894"/>
    </source>
</evidence>
<accession>A0ABP7F1C5</accession>
<feature type="compositionally biased region" description="Basic and acidic residues" evidence="2">
    <location>
        <begin position="472"/>
        <end position="488"/>
    </location>
</feature>
<dbReference type="Pfam" id="PF01408">
    <property type="entry name" value="GFO_IDH_MocA"/>
    <property type="match status" value="1"/>
</dbReference>
<feature type="domain" description="Gfo/Idh/MocA-like oxidoreductase C-terminal" evidence="4">
    <location>
        <begin position="141"/>
        <end position="347"/>
    </location>
</feature>
<feature type="compositionally biased region" description="Basic and acidic residues" evidence="2">
    <location>
        <begin position="514"/>
        <end position="533"/>
    </location>
</feature>
<evidence type="ECO:0000313" key="5">
    <source>
        <dbReference type="EMBL" id="GAA3726050.1"/>
    </source>
</evidence>
<dbReference type="InterPro" id="IPR051450">
    <property type="entry name" value="Gfo/Idh/MocA_Oxidoreductases"/>
</dbReference>
<reference evidence="6" key="1">
    <citation type="journal article" date="2019" name="Int. J. Syst. Evol. Microbiol.">
        <title>The Global Catalogue of Microorganisms (GCM) 10K type strain sequencing project: providing services to taxonomists for standard genome sequencing and annotation.</title>
        <authorList>
            <consortium name="The Broad Institute Genomics Platform"/>
            <consortium name="The Broad Institute Genome Sequencing Center for Infectious Disease"/>
            <person name="Wu L."/>
            <person name="Ma J."/>
        </authorList>
    </citation>
    <scope>NUCLEOTIDE SEQUENCE [LARGE SCALE GENOMIC DNA]</scope>
    <source>
        <strain evidence="6">JCM 17137</strain>
    </source>
</reference>
<dbReference type="InterPro" id="IPR000683">
    <property type="entry name" value="Gfo/Idh/MocA-like_OxRdtase_N"/>
</dbReference>
<sequence>MSPVKVMIVGTGSRGGGYAEWIRRHPDTAEVVAVAEPRPEYREPVAEAHGVPPELRFEDWRAAAALPRLADAALVCTLDDAHLAPALALADRGYHLLVEKPLAQTPEECAQIVAAAERNGVLLGVCHVLRYTDYTRVISEIVASGRIGEIVSVDHVEPIGFWHYAHSYVRGNWRRTAEAAPMLMAKSCHDLDWLRHIVGREAVAVSSFGSLRHFRPEQAPPGAGERCLDCDVEPECSYSAPRIYGRFLAQGRTGWPLTVLTPEPTPETVTRALREGPYGRCVYRCDNDVVDHQVVMLEFTGGVTATFTVAAFNRARPRETAIYGTHGELYCDGSRITHYDFHSDTTETIDVATAGGRSGSGHGGGDGGLLASFLPAVAAGDPGLVRTSGADALRSHMLVFAAERARLEERVVRLDPSADSAAPASVDASGDHGLPHGLSGANETDDDGNDHSVGGAAQATGGVGRAGGGHGGGDHGDGAHCEREDEGGALRVATHQPQWSQQPFEQGQHGADPGGEREQSGEQHRERELRADS</sequence>
<dbReference type="SUPFAM" id="SSF51735">
    <property type="entry name" value="NAD(P)-binding Rossmann-fold domains"/>
    <property type="match status" value="1"/>
</dbReference>
<feature type="region of interest" description="Disordered" evidence="2">
    <location>
        <begin position="418"/>
        <end position="533"/>
    </location>
</feature>
<protein>
    <submittedName>
        <fullName evidence="5">Gfo/Idh/MocA family oxidoreductase</fullName>
    </submittedName>
</protein>
<dbReference type="Gene3D" id="3.30.360.10">
    <property type="entry name" value="Dihydrodipicolinate Reductase, domain 2"/>
    <property type="match status" value="1"/>
</dbReference>
<evidence type="ECO:0000313" key="6">
    <source>
        <dbReference type="Proteomes" id="UP001500908"/>
    </source>
</evidence>
<feature type="domain" description="Gfo/Idh/MocA-like oxidoreductase N-terminal" evidence="3">
    <location>
        <begin position="5"/>
        <end position="126"/>
    </location>
</feature>
<dbReference type="Pfam" id="PF02894">
    <property type="entry name" value="GFO_IDH_MocA_C"/>
    <property type="match status" value="1"/>
</dbReference>
<feature type="compositionally biased region" description="Gly residues" evidence="2">
    <location>
        <begin position="461"/>
        <end position="471"/>
    </location>
</feature>